<evidence type="ECO:0008006" key="4">
    <source>
        <dbReference type="Google" id="ProtNLM"/>
    </source>
</evidence>
<dbReference type="EMBL" id="KZ678150">
    <property type="protein sequence ID" value="PSN60245.1"/>
    <property type="molecule type" value="Genomic_DNA"/>
</dbReference>
<evidence type="ECO:0000313" key="3">
    <source>
        <dbReference type="Proteomes" id="UP000240883"/>
    </source>
</evidence>
<feature type="compositionally biased region" description="Pro residues" evidence="1">
    <location>
        <begin position="412"/>
        <end position="442"/>
    </location>
</feature>
<dbReference type="AlphaFoldDB" id="A0A2T2N470"/>
<dbReference type="Proteomes" id="UP000240883">
    <property type="component" value="Unassembled WGS sequence"/>
</dbReference>
<dbReference type="InterPro" id="IPR014752">
    <property type="entry name" value="Arrestin-like_C"/>
</dbReference>
<evidence type="ECO:0000313" key="2">
    <source>
        <dbReference type="EMBL" id="PSN60245.1"/>
    </source>
</evidence>
<name>A0A2T2N470_CORCC</name>
<dbReference type="OrthoDB" id="2333384at2759"/>
<reference evidence="2 3" key="1">
    <citation type="journal article" date="2018" name="Front. Microbiol.">
        <title>Genome-Wide Analysis of Corynespora cassiicola Leaf Fall Disease Putative Effectors.</title>
        <authorList>
            <person name="Lopez D."/>
            <person name="Ribeiro S."/>
            <person name="Label P."/>
            <person name="Fumanal B."/>
            <person name="Venisse J.S."/>
            <person name="Kohler A."/>
            <person name="de Oliveira R.R."/>
            <person name="Labutti K."/>
            <person name="Lipzen A."/>
            <person name="Lail K."/>
            <person name="Bauer D."/>
            <person name="Ohm R.A."/>
            <person name="Barry K.W."/>
            <person name="Spatafora J."/>
            <person name="Grigoriev I.V."/>
            <person name="Martin F.M."/>
            <person name="Pujade-Renaud V."/>
        </authorList>
    </citation>
    <scope>NUCLEOTIDE SEQUENCE [LARGE SCALE GENOMIC DNA]</scope>
    <source>
        <strain evidence="2 3">Philippines</strain>
    </source>
</reference>
<evidence type="ECO:0000256" key="1">
    <source>
        <dbReference type="SAM" id="MobiDB-lite"/>
    </source>
</evidence>
<accession>A0A2T2N470</accession>
<gene>
    <name evidence="2" type="ORF">BS50DRAFT_212645</name>
</gene>
<feature type="region of interest" description="Disordered" evidence="1">
    <location>
        <begin position="398"/>
        <end position="442"/>
    </location>
</feature>
<organism evidence="2 3">
    <name type="scientific">Corynespora cassiicola Philippines</name>
    <dbReference type="NCBI Taxonomy" id="1448308"/>
    <lineage>
        <taxon>Eukaryota</taxon>
        <taxon>Fungi</taxon>
        <taxon>Dikarya</taxon>
        <taxon>Ascomycota</taxon>
        <taxon>Pezizomycotina</taxon>
        <taxon>Dothideomycetes</taxon>
        <taxon>Pleosporomycetidae</taxon>
        <taxon>Pleosporales</taxon>
        <taxon>Corynesporascaceae</taxon>
        <taxon>Corynespora</taxon>
    </lineage>
</organism>
<proteinExistence type="predicted"/>
<protein>
    <recommendedName>
        <fullName evidence="4">Arrestin-like N-terminal domain-containing protein</fullName>
    </recommendedName>
</protein>
<dbReference type="Gene3D" id="2.60.40.640">
    <property type="match status" value="1"/>
</dbReference>
<keyword evidence="3" id="KW-1185">Reference proteome</keyword>
<sequence length="442" mass="49667">MAAGANNPYDPIFIDVPCQPSPYYTSGDIIKGKVCIDPTKRPNTVSITFKGRCKVSIRVWDGTTTGKVHKERVELFKKTLQLFTRSQTKSGYGIVEGGVGSDNKVRLPFQFTFPTVVENQPKWQFSPREDFEHKSGHVLPPSFRYNANTSIWDLEEQLVEYSLEAELYASDESVPDNTSRLCLQFRPQALETDADRLLKTPKMFKGQAYVRTGDLIPGYDESLKDKVLQVFSEKRNTKPWIRWRVDARVPHTLVSGTAINGTLSFNLAEHSESLVEIPPVFLRRIRITLTAKYLVRISCVPSMNGSPNELAERYSPERCLLDESFPEKSSLLYDGLSLSDIGSVQVPDDAVPDFKSFGFRVEHELEILLWAKCVGKEFKVTACRGDVQVVSHLSRPVNQSVHEPPNLYKGLPSPPPPPKDPPPPPSRHDLAPPPYAPPPYSN</sequence>